<comment type="caution">
    <text evidence="2">Lacks conserved residue(s) required for the propagation of feature annotation.</text>
</comment>
<name>A0A3L6THV5_PANMI</name>
<dbReference type="OrthoDB" id="696422at2759"/>
<dbReference type="Pfam" id="PF08879">
    <property type="entry name" value="WRC"/>
    <property type="match status" value="1"/>
</dbReference>
<dbReference type="InterPro" id="IPR014977">
    <property type="entry name" value="WRC_dom"/>
</dbReference>
<comment type="caution">
    <text evidence="5">The sequence shown here is derived from an EMBL/GenBank/DDBJ whole genome shotgun (WGS) entry which is preliminary data.</text>
</comment>
<accession>A0A3L6THV5</accession>
<dbReference type="PROSITE" id="PS51667">
    <property type="entry name" value="WRC"/>
    <property type="match status" value="1"/>
</dbReference>
<organism evidence="5 6">
    <name type="scientific">Panicum miliaceum</name>
    <name type="common">Proso millet</name>
    <name type="synonym">Broomcorn millet</name>
    <dbReference type="NCBI Taxonomy" id="4540"/>
    <lineage>
        <taxon>Eukaryota</taxon>
        <taxon>Viridiplantae</taxon>
        <taxon>Streptophyta</taxon>
        <taxon>Embryophyta</taxon>
        <taxon>Tracheophyta</taxon>
        <taxon>Spermatophyta</taxon>
        <taxon>Magnoliopsida</taxon>
        <taxon>Liliopsida</taxon>
        <taxon>Poales</taxon>
        <taxon>Poaceae</taxon>
        <taxon>PACMAD clade</taxon>
        <taxon>Panicoideae</taxon>
        <taxon>Panicodae</taxon>
        <taxon>Paniceae</taxon>
        <taxon>Panicinae</taxon>
        <taxon>Panicum</taxon>
        <taxon>Panicum sect. Panicum</taxon>
    </lineage>
</organism>
<gene>
    <name evidence="5" type="ORF">C2845_PM01G41170</name>
</gene>
<feature type="compositionally biased region" description="Basic and acidic residues" evidence="3">
    <location>
        <begin position="38"/>
        <end position="50"/>
    </location>
</feature>
<evidence type="ECO:0000313" key="6">
    <source>
        <dbReference type="Proteomes" id="UP000275267"/>
    </source>
</evidence>
<protein>
    <recommendedName>
        <fullName evidence="4">WRC domain-containing protein</fullName>
    </recommendedName>
</protein>
<feature type="region of interest" description="Disordered" evidence="3">
    <location>
        <begin position="111"/>
        <end position="139"/>
    </location>
</feature>
<sequence>MRIRKRAPARAADPGPAPALAASASPPRPPPLQQQLLPEERRSREEEEKRVILVAGVRVQEGDGDRVPAAASNDRCVRTEASPSALFRCLSFRDLGWGWAGGVAEKSLFSLPPASPRSSATDDVPEPEPQDAGARCTRNDGKRWRCKGAAVPGYLFCARHVAWSTRKRKPRPNKHKQQQQQHRGDDDGFLGGFQKRAKVGEPGPAA</sequence>
<feature type="region of interest" description="Disordered" evidence="3">
    <location>
        <begin position="165"/>
        <end position="206"/>
    </location>
</feature>
<feature type="compositionally biased region" description="Basic residues" evidence="3">
    <location>
        <begin position="165"/>
        <end position="177"/>
    </location>
</feature>
<keyword evidence="1" id="KW-0539">Nucleus</keyword>
<dbReference type="Proteomes" id="UP000275267">
    <property type="component" value="Unassembled WGS sequence"/>
</dbReference>
<evidence type="ECO:0000259" key="4">
    <source>
        <dbReference type="PROSITE" id="PS51667"/>
    </source>
</evidence>
<evidence type="ECO:0000313" key="5">
    <source>
        <dbReference type="EMBL" id="RLN39216.1"/>
    </source>
</evidence>
<proteinExistence type="predicted"/>
<keyword evidence="6" id="KW-1185">Reference proteome</keyword>
<evidence type="ECO:0000256" key="1">
    <source>
        <dbReference type="ARBA" id="ARBA00023242"/>
    </source>
</evidence>
<feature type="region of interest" description="Disordered" evidence="3">
    <location>
        <begin position="1"/>
        <end position="50"/>
    </location>
</feature>
<evidence type="ECO:0000256" key="3">
    <source>
        <dbReference type="SAM" id="MobiDB-lite"/>
    </source>
</evidence>
<dbReference type="EMBL" id="PQIB02000001">
    <property type="protein sequence ID" value="RLN39216.1"/>
    <property type="molecule type" value="Genomic_DNA"/>
</dbReference>
<dbReference type="AlphaFoldDB" id="A0A3L6THV5"/>
<evidence type="ECO:0000256" key="2">
    <source>
        <dbReference type="PROSITE-ProRule" id="PRU01002"/>
    </source>
</evidence>
<reference evidence="6" key="1">
    <citation type="journal article" date="2019" name="Nat. Commun.">
        <title>The genome of broomcorn millet.</title>
        <authorList>
            <person name="Zou C."/>
            <person name="Miki D."/>
            <person name="Li D."/>
            <person name="Tang Q."/>
            <person name="Xiao L."/>
            <person name="Rajput S."/>
            <person name="Deng P."/>
            <person name="Jia W."/>
            <person name="Huang R."/>
            <person name="Zhang M."/>
            <person name="Sun Y."/>
            <person name="Hu J."/>
            <person name="Fu X."/>
            <person name="Schnable P.S."/>
            <person name="Li F."/>
            <person name="Zhang H."/>
            <person name="Feng B."/>
            <person name="Zhu X."/>
            <person name="Liu R."/>
            <person name="Schnable J.C."/>
            <person name="Zhu J.-K."/>
            <person name="Zhang H."/>
        </authorList>
    </citation>
    <scope>NUCLEOTIDE SEQUENCE [LARGE SCALE GENOMIC DNA]</scope>
</reference>
<feature type="compositionally biased region" description="Low complexity" evidence="3">
    <location>
        <begin position="9"/>
        <end position="25"/>
    </location>
</feature>
<feature type="domain" description="WRC" evidence="4">
    <location>
        <begin position="130"/>
        <end position="174"/>
    </location>
</feature>